<sequence length="672" mass="76681">MYPKLILRNVFRNLQTYTIYFLSLALIYSLLYAFNALPSHPVMQSLSGTKEMMTTIMSQYMGILSYLILAAVTFLIIYSTNFVLGRRKKELGLYATLGMKKHHIIGTLFFETMLVNILALFLGFSLGLVFLIILAHIASEFFMANYFGNMIYFDIKSVTLLIYSFFFTSIIVGVMNILNFRKKNIIALIQDNGVKKSFFLTGSTILQVCIFIMSILVISSGNIYLSNFKHLSILKDWGILLVSFFVIFVILFYNTLSHFVLSSLRRVPNIYFKNLNTFKIRQFSKQVDSNSVTLSVLSLTMTLALSLLVFSGSAYTSMNHDLNRFLPYDLDIQKFVGEEYHYNDKTIKEKLKEDGFDFSAINVEFEHPIYQSQLTYKDIIDTSQLWNLDKALGDSPVKIISLSDYNHLLKIQGKKETTLKDNEFLMNANYKGTLSQIKKFLEKTSGIMIGQQLLVPASRTPLSNVYFVTSVENNDRGTLVVPDSVATKLTIESTHYIALYKSKTDKRKIENFLGKWVEKYYFTDKNGNNSDFVYQTKVRASELQLGVMGVIVLVMIFIGAIFIILSLSIISLQTTTSALDSVNDYHILYLLGNQSRQNKVLLLQQIIGYFIAPLLIAIPLAIALSKALLGYFENFASTTVIIDINYLGIAILLFFIYLLLTYRVSWYIIENN</sequence>
<dbReference type="PANTHER" id="PTHR46795:SF3">
    <property type="entry name" value="ABC TRANSPORTER PERMEASE"/>
    <property type="match status" value="1"/>
</dbReference>
<keyword evidence="2" id="KW-1003">Cell membrane</keyword>
<feature type="transmembrane region" description="Helical" evidence="6">
    <location>
        <begin position="606"/>
        <end position="632"/>
    </location>
</feature>
<dbReference type="InterPro" id="IPR003838">
    <property type="entry name" value="ABC3_permease_C"/>
</dbReference>
<keyword evidence="5 6" id="KW-0472">Membrane</keyword>
<keyword evidence="3 6" id="KW-0812">Transmembrane</keyword>
<evidence type="ECO:0000259" key="7">
    <source>
        <dbReference type="Pfam" id="PF02687"/>
    </source>
</evidence>
<feature type="transmembrane region" description="Helical" evidence="6">
    <location>
        <begin position="60"/>
        <end position="84"/>
    </location>
</feature>
<evidence type="ECO:0000313" key="9">
    <source>
        <dbReference type="Proteomes" id="UP000697472"/>
    </source>
</evidence>
<feature type="transmembrane region" description="Helical" evidence="6">
    <location>
        <begin position="160"/>
        <end position="178"/>
    </location>
</feature>
<feature type="transmembrane region" description="Helical" evidence="6">
    <location>
        <begin position="545"/>
        <end position="570"/>
    </location>
</feature>
<evidence type="ECO:0000256" key="6">
    <source>
        <dbReference type="SAM" id="Phobius"/>
    </source>
</evidence>
<gene>
    <name evidence="8" type="ORF">JOC28_000366</name>
</gene>
<organism evidence="8 9">
    <name type="scientific">Streptococcus loxodontisalivarius</name>
    <dbReference type="NCBI Taxonomy" id="1349415"/>
    <lineage>
        <taxon>Bacteria</taxon>
        <taxon>Bacillati</taxon>
        <taxon>Bacillota</taxon>
        <taxon>Bacilli</taxon>
        <taxon>Lactobacillales</taxon>
        <taxon>Streptococcaceae</taxon>
        <taxon>Streptococcus</taxon>
    </lineage>
</organism>
<dbReference type="Pfam" id="PF02687">
    <property type="entry name" value="FtsX"/>
    <property type="match status" value="1"/>
</dbReference>
<evidence type="ECO:0000256" key="2">
    <source>
        <dbReference type="ARBA" id="ARBA00022475"/>
    </source>
</evidence>
<proteinExistence type="predicted"/>
<evidence type="ECO:0000256" key="5">
    <source>
        <dbReference type="ARBA" id="ARBA00023136"/>
    </source>
</evidence>
<evidence type="ECO:0000313" key="8">
    <source>
        <dbReference type="EMBL" id="MBM7642074.1"/>
    </source>
</evidence>
<evidence type="ECO:0000256" key="4">
    <source>
        <dbReference type="ARBA" id="ARBA00022989"/>
    </source>
</evidence>
<keyword evidence="9" id="KW-1185">Reference proteome</keyword>
<reference evidence="8 9" key="1">
    <citation type="submission" date="2021-01" db="EMBL/GenBank/DDBJ databases">
        <title>Genomic Encyclopedia of Type Strains, Phase IV (KMG-IV): sequencing the most valuable type-strain genomes for metagenomic binning, comparative biology and taxonomic classification.</title>
        <authorList>
            <person name="Goeker M."/>
        </authorList>
    </citation>
    <scope>NUCLEOTIDE SEQUENCE [LARGE SCALE GENOMIC DNA]</scope>
    <source>
        <strain evidence="8 9">DSM 27382</strain>
    </source>
</reference>
<feature type="transmembrane region" description="Helical" evidence="6">
    <location>
        <begin position="20"/>
        <end position="40"/>
    </location>
</feature>
<dbReference type="PANTHER" id="PTHR46795">
    <property type="entry name" value="ABC TRANSPORTER PERMEASE-RELATED-RELATED"/>
    <property type="match status" value="1"/>
</dbReference>
<dbReference type="Proteomes" id="UP000697472">
    <property type="component" value="Unassembled WGS sequence"/>
</dbReference>
<dbReference type="EMBL" id="JAFBEH010000004">
    <property type="protein sequence ID" value="MBM7642074.1"/>
    <property type="molecule type" value="Genomic_DNA"/>
</dbReference>
<comment type="subcellular location">
    <subcellularLocation>
        <location evidence="1">Cell membrane</location>
        <topology evidence="1">Multi-pass membrane protein</topology>
    </subcellularLocation>
</comment>
<feature type="transmembrane region" description="Helical" evidence="6">
    <location>
        <begin position="104"/>
        <end position="122"/>
    </location>
</feature>
<feature type="transmembrane region" description="Helical" evidence="6">
    <location>
        <begin position="237"/>
        <end position="256"/>
    </location>
</feature>
<keyword evidence="4 6" id="KW-1133">Transmembrane helix</keyword>
<feature type="transmembrane region" description="Helical" evidence="6">
    <location>
        <begin position="292"/>
        <end position="315"/>
    </location>
</feature>
<protein>
    <submittedName>
        <fullName evidence="8">ABC transport system permease protein</fullName>
    </submittedName>
</protein>
<feature type="transmembrane region" description="Helical" evidence="6">
    <location>
        <begin position="644"/>
        <end position="669"/>
    </location>
</feature>
<dbReference type="InterPro" id="IPR052536">
    <property type="entry name" value="ABC-4_Integral_Memb_Prot"/>
</dbReference>
<comment type="caution">
    <text evidence="8">The sequence shown here is derived from an EMBL/GenBank/DDBJ whole genome shotgun (WGS) entry which is preliminary data.</text>
</comment>
<name>A0ABS2PPW2_9STRE</name>
<dbReference type="RefSeq" id="WP_205008932.1">
    <property type="nucleotide sequence ID" value="NZ_JAFBEH010000004.1"/>
</dbReference>
<evidence type="ECO:0000256" key="1">
    <source>
        <dbReference type="ARBA" id="ARBA00004651"/>
    </source>
</evidence>
<evidence type="ECO:0000256" key="3">
    <source>
        <dbReference type="ARBA" id="ARBA00022692"/>
    </source>
</evidence>
<feature type="domain" description="ABC3 transporter permease C-terminal" evidence="7">
    <location>
        <begin position="63"/>
        <end position="185"/>
    </location>
</feature>
<feature type="transmembrane region" description="Helical" evidence="6">
    <location>
        <begin position="198"/>
        <end position="225"/>
    </location>
</feature>
<accession>A0ABS2PPW2</accession>